<dbReference type="Proteomes" id="UP000821866">
    <property type="component" value="Chromosome 4"/>
</dbReference>
<feature type="region of interest" description="Disordered" evidence="1">
    <location>
        <begin position="218"/>
        <end position="412"/>
    </location>
</feature>
<organism evidence="2 3">
    <name type="scientific">Rhipicephalus microplus</name>
    <name type="common">Cattle tick</name>
    <name type="synonym">Boophilus microplus</name>
    <dbReference type="NCBI Taxonomy" id="6941"/>
    <lineage>
        <taxon>Eukaryota</taxon>
        <taxon>Metazoa</taxon>
        <taxon>Ecdysozoa</taxon>
        <taxon>Arthropoda</taxon>
        <taxon>Chelicerata</taxon>
        <taxon>Arachnida</taxon>
        <taxon>Acari</taxon>
        <taxon>Parasitiformes</taxon>
        <taxon>Ixodida</taxon>
        <taxon>Ixodoidea</taxon>
        <taxon>Ixodidae</taxon>
        <taxon>Rhipicephalinae</taxon>
        <taxon>Rhipicephalus</taxon>
        <taxon>Boophilus</taxon>
    </lineage>
</organism>
<dbReference type="GO" id="GO:0003723">
    <property type="term" value="F:RNA binding"/>
    <property type="evidence" value="ECO:0007669"/>
    <property type="project" value="InterPro"/>
</dbReference>
<evidence type="ECO:0000313" key="2">
    <source>
        <dbReference type="EMBL" id="KAH8029325.1"/>
    </source>
</evidence>
<dbReference type="GO" id="GO:0002218">
    <property type="term" value="P:activation of innate immune response"/>
    <property type="evidence" value="ECO:0007669"/>
    <property type="project" value="InterPro"/>
</dbReference>
<feature type="compositionally biased region" description="Polar residues" evidence="1">
    <location>
        <begin position="360"/>
        <end position="371"/>
    </location>
</feature>
<reference evidence="2" key="1">
    <citation type="journal article" date="2020" name="Cell">
        <title>Large-Scale Comparative Analyses of Tick Genomes Elucidate Their Genetic Diversity and Vector Capacities.</title>
        <authorList>
            <consortium name="Tick Genome and Microbiome Consortium (TIGMIC)"/>
            <person name="Jia N."/>
            <person name="Wang J."/>
            <person name="Shi W."/>
            <person name="Du L."/>
            <person name="Sun Y."/>
            <person name="Zhan W."/>
            <person name="Jiang J.F."/>
            <person name="Wang Q."/>
            <person name="Zhang B."/>
            <person name="Ji P."/>
            <person name="Bell-Sakyi L."/>
            <person name="Cui X.M."/>
            <person name="Yuan T.T."/>
            <person name="Jiang B.G."/>
            <person name="Yang W.F."/>
            <person name="Lam T.T."/>
            <person name="Chang Q.C."/>
            <person name="Ding S.J."/>
            <person name="Wang X.J."/>
            <person name="Zhu J.G."/>
            <person name="Ruan X.D."/>
            <person name="Zhao L."/>
            <person name="Wei J.T."/>
            <person name="Ye R.Z."/>
            <person name="Que T.C."/>
            <person name="Du C.H."/>
            <person name="Zhou Y.H."/>
            <person name="Cheng J.X."/>
            <person name="Dai P.F."/>
            <person name="Guo W.B."/>
            <person name="Han X.H."/>
            <person name="Huang E.J."/>
            <person name="Li L.F."/>
            <person name="Wei W."/>
            <person name="Gao Y.C."/>
            <person name="Liu J.Z."/>
            <person name="Shao H.Z."/>
            <person name="Wang X."/>
            <person name="Wang C.C."/>
            <person name="Yang T.C."/>
            <person name="Huo Q.B."/>
            <person name="Li W."/>
            <person name="Chen H.Y."/>
            <person name="Chen S.E."/>
            <person name="Zhou L.G."/>
            <person name="Ni X.B."/>
            <person name="Tian J.H."/>
            <person name="Sheng Y."/>
            <person name="Liu T."/>
            <person name="Pan Y.S."/>
            <person name="Xia L.Y."/>
            <person name="Li J."/>
            <person name="Zhao F."/>
            <person name="Cao W.C."/>
        </authorList>
    </citation>
    <scope>NUCLEOTIDE SEQUENCE</scope>
    <source>
        <strain evidence="2">Rmic-2018</strain>
    </source>
</reference>
<gene>
    <name evidence="2" type="ORF">HPB51_025275</name>
</gene>
<dbReference type="VEuPathDB" id="VectorBase:LOC119168615"/>
<dbReference type="EMBL" id="JABSTU010000006">
    <property type="protein sequence ID" value="KAH8029325.1"/>
    <property type="molecule type" value="Genomic_DNA"/>
</dbReference>
<comment type="caution">
    <text evidence="2">The sequence shown here is derived from an EMBL/GenBank/DDBJ whole genome shotgun (WGS) entry which is preliminary data.</text>
</comment>
<evidence type="ECO:0000256" key="1">
    <source>
        <dbReference type="SAM" id="MobiDB-lite"/>
    </source>
</evidence>
<dbReference type="InterPro" id="IPR042509">
    <property type="entry name" value="ZCCHC3"/>
</dbReference>
<dbReference type="GO" id="GO:0003690">
    <property type="term" value="F:double-stranded DNA binding"/>
    <property type="evidence" value="ECO:0007669"/>
    <property type="project" value="InterPro"/>
</dbReference>
<accession>A0A9J6E5I3</accession>
<dbReference type="PANTHER" id="PTHR22639">
    <property type="entry name" value="GAG-RELATED PROTEIN"/>
    <property type="match status" value="1"/>
</dbReference>
<feature type="compositionally biased region" description="Low complexity" evidence="1">
    <location>
        <begin position="284"/>
        <end position="297"/>
    </location>
</feature>
<feature type="compositionally biased region" description="Basic and acidic residues" evidence="1">
    <location>
        <begin position="318"/>
        <end position="327"/>
    </location>
</feature>
<reference evidence="2" key="2">
    <citation type="submission" date="2021-09" db="EMBL/GenBank/DDBJ databases">
        <authorList>
            <person name="Jia N."/>
            <person name="Wang J."/>
            <person name="Shi W."/>
            <person name="Du L."/>
            <person name="Sun Y."/>
            <person name="Zhan W."/>
            <person name="Jiang J."/>
            <person name="Wang Q."/>
            <person name="Zhang B."/>
            <person name="Ji P."/>
            <person name="Sakyi L.B."/>
            <person name="Cui X."/>
            <person name="Yuan T."/>
            <person name="Jiang B."/>
            <person name="Yang W."/>
            <person name="Lam T.T.-Y."/>
            <person name="Chang Q."/>
            <person name="Ding S."/>
            <person name="Wang X."/>
            <person name="Zhu J."/>
            <person name="Ruan X."/>
            <person name="Zhao L."/>
            <person name="Wei J."/>
            <person name="Que T."/>
            <person name="Du C."/>
            <person name="Cheng J."/>
            <person name="Dai P."/>
            <person name="Han X."/>
            <person name="Huang E."/>
            <person name="Gao Y."/>
            <person name="Liu J."/>
            <person name="Shao H."/>
            <person name="Ye R."/>
            <person name="Li L."/>
            <person name="Wei W."/>
            <person name="Wang X."/>
            <person name="Wang C."/>
            <person name="Huo Q."/>
            <person name="Li W."/>
            <person name="Guo W."/>
            <person name="Chen H."/>
            <person name="Chen S."/>
            <person name="Zhou L."/>
            <person name="Zhou L."/>
            <person name="Ni X."/>
            <person name="Tian J."/>
            <person name="Zhou Y."/>
            <person name="Sheng Y."/>
            <person name="Liu T."/>
            <person name="Pan Y."/>
            <person name="Xia L."/>
            <person name="Li J."/>
            <person name="Zhao F."/>
            <person name="Cao W."/>
        </authorList>
    </citation>
    <scope>NUCLEOTIDE SEQUENCE</scope>
    <source>
        <strain evidence="2">Rmic-2018</strain>
        <tissue evidence="2">Larvae</tissue>
    </source>
</reference>
<proteinExistence type="predicted"/>
<dbReference type="AlphaFoldDB" id="A0A9J6E5I3"/>
<keyword evidence="3" id="KW-1185">Reference proteome</keyword>
<dbReference type="PANTHER" id="PTHR22639:SF3">
    <property type="entry name" value="ZINC FINGER CCHC DOMAIN-CONTAINING PROTEIN 3"/>
    <property type="match status" value="1"/>
</dbReference>
<name>A0A9J6E5I3_RHIMP</name>
<sequence length="426" mass="45975">MVAPSRVRPMTFAGRVPKGTTNIELAKAFMERFRENDLKSVQDFGGSNFEVTFRNKAAVDRFLADSATIKVKNADIRFEYRGLRTVTVRVLEYPADASDKVLSRALEVYGKVLGISDDNLTGLRIETGNRRARMELRSPVPNITDVDGHVVRCEYDGVVRLCRRCRLPGHERKTCSTPWCARCQQWGHPTCDAPCKRCGGDHPPHLCKQRLYSEATTRTSVPQVAPPTAVSAEGPGAPAPVTTDKGEQGKAIMAAPGEVEVVENSEKKAPESVEALPTASEKPAQAAATQVATQKEATPVKAPLKASNKPRAKTPVQKQKEPKRVEAPRSASVKPAPRAKNAGANTETCPGAEEGGGSPLQPQTGSKTSCALSPRWREGAFSPRCQGAREVTSSPQARRQPGTGGGGREGKVNVLVRFQLLGERLP</sequence>
<evidence type="ECO:0000313" key="3">
    <source>
        <dbReference type="Proteomes" id="UP000821866"/>
    </source>
</evidence>
<protein>
    <submittedName>
        <fullName evidence="2">Uncharacterized protein</fullName>
    </submittedName>
</protein>